<dbReference type="GO" id="GO:0016616">
    <property type="term" value="F:oxidoreductase activity, acting on the CH-OH group of donors, NAD or NADP as acceptor"/>
    <property type="evidence" value="ECO:0007669"/>
    <property type="project" value="TreeGrafter"/>
</dbReference>
<dbReference type="FunFam" id="3.40.50.720:FF:000173">
    <property type="entry name" value="3-oxoacyl-[acyl-carrier protein] reductase"/>
    <property type="match status" value="1"/>
</dbReference>
<keyword evidence="2" id="KW-0560">Oxidoreductase</keyword>
<name>A0A9D1YD05_9FIRM</name>
<dbReference type="SUPFAM" id="SSF51735">
    <property type="entry name" value="NAD(P)-binding Rossmann-fold domains"/>
    <property type="match status" value="1"/>
</dbReference>
<dbReference type="PRINTS" id="PR00081">
    <property type="entry name" value="GDHRDH"/>
</dbReference>
<dbReference type="Proteomes" id="UP000823915">
    <property type="component" value="Unassembled WGS sequence"/>
</dbReference>
<evidence type="ECO:0000256" key="2">
    <source>
        <dbReference type="ARBA" id="ARBA00023002"/>
    </source>
</evidence>
<dbReference type="SMART" id="SM00822">
    <property type="entry name" value="PKS_KR"/>
    <property type="match status" value="1"/>
</dbReference>
<evidence type="ECO:0000313" key="6">
    <source>
        <dbReference type="Proteomes" id="UP000823915"/>
    </source>
</evidence>
<organism evidence="5 6">
    <name type="scientific">Candidatus Acutalibacter pullistercoris</name>
    <dbReference type="NCBI Taxonomy" id="2838418"/>
    <lineage>
        <taxon>Bacteria</taxon>
        <taxon>Bacillati</taxon>
        <taxon>Bacillota</taxon>
        <taxon>Clostridia</taxon>
        <taxon>Eubacteriales</taxon>
        <taxon>Acutalibacteraceae</taxon>
        <taxon>Acutalibacter</taxon>
    </lineage>
</organism>
<dbReference type="PROSITE" id="PS00061">
    <property type="entry name" value="ADH_SHORT"/>
    <property type="match status" value="1"/>
</dbReference>
<comment type="caution">
    <text evidence="5">The sequence shown here is derived from an EMBL/GenBank/DDBJ whole genome shotgun (WGS) entry which is preliminary data.</text>
</comment>
<accession>A0A9D1YD05</accession>
<evidence type="ECO:0000259" key="4">
    <source>
        <dbReference type="SMART" id="SM00822"/>
    </source>
</evidence>
<evidence type="ECO:0000313" key="5">
    <source>
        <dbReference type="EMBL" id="HIY26465.1"/>
    </source>
</evidence>
<comment type="similarity">
    <text evidence="1 3">Belongs to the short-chain dehydrogenases/reductases (SDR) family.</text>
</comment>
<reference evidence="5" key="1">
    <citation type="journal article" date="2021" name="PeerJ">
        <title>Extensive microbial diversity within the chicken gut microbiome revealed by metagenomics and culture.</title>
        <authorList>
            <person name="Gilroy R."/>
            <person name="Ravi A."/>
            <person name="Getino M."/>
            <person name="Pursley I."/>
            <person name="Horton D.L."/>
            <person name="Alikhan N.F."/>
            <person name="Baker D."/>
            <person name="Gharbi K."/>
            <person name="Hall N."/>
            <person name="Watson M."/>
            <person name="Adriaenssens E.M."/>
            <person name="Foster-Nyarko E."/>
            <person name="Jarju S."/>
            <person name="Secka A."/>
            <person name="Antonio M."/>
            <person name="Oren A."/>
            <person name="Chaudhuri R.R."/>
            <person name="La Ragione R."/>
            <person name="Hildebrand F."/>
            <person name="Pallen M.J."/>
        </authorList>
    </citation>
    <scope>NUCLEOTIDE SEQUENCE</scope>
    <source>
        <strain evidence="5">1282</strain>
    </source>
</reference>
<dbReference type="EMBL" id="DXDU01000076">
    <property type="protein sequence ID" value="HIY26465.1"/>
    <property type="molecule type" value="Genomic_DNA"/>
</dbReference>
<protein>
    <submittedName>
        <fullName evidence="5">SDR family oxidoreductase</fullName>
    </submittedName>
</protein>
<reference evidence="5" key="2">
    <citation type="submission" date="2021-04" db="EMBL/GenBank/DDBJ databases">
        <authorList>
            <person name="Gilroy R."/>
        </authorList>
    </citation>
    <scope>NUCLEOTIDE SEQUENCE</scope>
    <source>
        <strain evidence="5">1282</strain>
    </source>
</reference>
<dbReference type="InterPro" id="IPR057326">
    <property type="entry name" value="KR_dom"/>
</dbReference>
<feature type="domain" description="Ketoreductase" evidence="4">
    <location>
        <begin position="3"/>
        <end position="183"/>
    </location>
</feature>
<evidence type="ECO:0000256" key="3">
    <source>
        <dbReference type="RuleBase" id="RU000363"/>
    </source>
</evidence>
<sequence length="242" mass="25727">MSASVLITGASGGIGQALARAFAQKGWGVGIHCHRGEEAARALTEELRRQGARAFCYQADVSREDQVGAMFAQAREDLGFLEVLVNNAGISWRGLLTDMTLSQWERVFAVNVTGAFLCCREALPEMIRQKRGCIVNISSMWGQQGASCEAAYSASKAALIGLTQALAREEGPSGIRVNCVAPGVIDTPMNGALSQEDLDALREETPLERVGSPEEVAQAVLSLVENPFITGQTLGVNGGFVI</sequence>
<evidence type="ECO:0000256" key="1">
    <source>
        <dbReference type="ARBA" id="ARBA00006484"/>
    </source>
</evidence>
<dbReference type="GO" id="GO:0006633">
    <property type="term" value="P:fatty acid biosynthetic process"/>
    <property type="evidence" value="ECO:0007669"/>
    <property type="project" value="TreeGrafter"/>
</dbReference>
<dbReference type="Pfam" id="PF00106">
    <property type="entry name" value="adh_short"/>
    <property type="match status" value="1"/>
</dbReference>
<gene>
    <name evidence="5" type="ORF">H9838_04725</name>
</gene>
<dbReference type="PANTHER" id="PTHR42760">
    <property type="entry name" value="SHORT-CHAIN DEHYDROGENASES/REDUCTASES FAMILY MEMBER"/>
    <property type="match status" value="1"/>
</dbReference>
<dbReference type="InterPro" id="IPR002347">
    <property type="entry name" value="SDR_fam"/>
</dbReference>
<proteinExistence type="inferred from homology"/>
<dbReference type="Gene3D" id="3.40.50.720">
    <property type="entry name" value="NAD(P)-binding Rossmann-like Domain"/>
    <property type="match status" value="1"/>
</dbReference>
<dbReference type="PRINTS" id="PR00080">
    <property type="entry name" value="SDRFAMILY"/>
</dbReference>
<dbReference type="NCBIfam" id="NF047420">
    <property type="entry name" value="EF_P_mod_YmfI"/>
    <property type="match status" value="1"/>
</dbReference>
<dbReference type="PANTHER" id="PTHR42760:SF133">
    <property type="entry name" value="3-OXOACYL-[ACYL-CARRIER-PROTEIN] REDUCTASE"/>
    <property type="match status" value="1"/>
</dbReference>
<dbReference type="InterPro" id="IPR036291">
    <property type="entry name" value="NAD(P)-bd_dom_sf"/>
</dbReference>
<dbReference type="InterPro" id="IPR020904">
    <property type="entry name" value="Sc_DH/Rdtase_CS"/>
</dbReference>
<dbReference type="NCBIfam" id="NF009466">
    <property type="entry name" value="PRK12826.1-2"/>
    <property type="match status" value="1"/>
</dbReference>
<dbReference type="AlphaFoldDB" id="A0A9D1YD05"/>
<dbReference type="GO" id="GO:0048038">
    <property type="term" value="F:quinone binding"/>
    <property type="evidence" value="ECO:0007669"/>
    <property type="project" value="TreeGrafter"/>
</dbReference>